<comment type="caution">
    <text evidence="2">The sequence shown here is derived from an EMBL/GenBank/DDBJ whole genome shotgun (WGS) entry which is preliminary data.</text>
</comment>
<name>A0A9N9EU24_9GLOM</name>
<dbReference type="Proteomes" id="UP000789405">
    <property type="component" value="Unassembled WGS sequence"/>
</dbReference>
<protein>
    <submittedName>
        <fullName evidence="2">19972_t:CDS:1</fullName>
    </submittedName>
</protein>
<proteinExistence type="predicted"/>
<evidence type="ECO:0000256" key="1">
    <source>
        <dbReference type="SAM" id="MobiDB-lite"/>
    </source>
</evidence>
<dbReference type="OrthoDB" id="511529at2759"/>
<dbReference type="EMBL" id="CAJVPY010007792">
    <property type="protein sequence ID" value="CAG8685893.1"/>
    <property type="molecule type" value="Genomic_DNA"/>
</dbReference>
<evidence type="ECO:0000313" key="3">
    <source>
        <dbReference type="Proteomes" id="UP000789405"/>
    </source>
</evidence>
<feature type="region of interest" description="Disordered" evidence="1">
    <location>
        <begin position="440"/>
        <end position="463"/>
    </location>
</feature>
<evidence type="ECO:0000313" key="2">
    <source>
        <dbReference type="EMBL" id="CAG8685893.1"/>
    </source>
</evidence>
<gene>
    <name evidence="2" type="ORF">DERYTH_LOCUS12105</name>
</gene>
<reference evidence="2" key="1">
    <citation type="submission" date="2021-06" db="EMBL/GenBank/DDBJ databases">
        <authorList>
            <person name="Kallberg Y."/>
            <person name="Tangrot J."/>
            <person name="Rosling A."/>
        </authorList>
    </citation>
    <scope>NUCLEOTIDE SEQUENCE</scope>
    <source>
        <strain evidence="2">MA453B</strain>
    </source>
</reference>
<dbReference type="AlphaFoldDB" id="A0A9N9EU24"/>
<dbReference type="Gene3D" id="1.10.472.10">
    <property type="entry name" value="Cyclin-like"/>
    <property type="match status" value="1"/>
</dbReference>
<organism evidence="2 3">
    <name type="scientific">Dentiscutata erythropus</name>
    <dbReference type="NCBI Taxonomy" id="1348616"/>
    <lineage>
        <taxon>Eukaryota</taxon>
        <taxon>Fungi</taxon>
        <taxon>Fungi incertae sedis</taxon>
        <taxon>Mucoromycota</taxon>
        <taxon>Glomeromycotina</taxon>
        <taxon>Glomeromycetes</taxon>
        <taxon>Diversisporales</taxon>
        <taxon>Gigasporaceae</taxon>
        <taxon>Dentiscutata</taxon>
    </lineage>
</organism>
<feature type="compositionally biased region" description="Basic and acidic residues" evidence="1">
    <location>
        <begin position="440"/>
        <end position="457"/>
    </location>
</feature>
<accession>A0A9N9EU24</accession>
<dbReference type="CDD" id="cd00043">
    <property type="entry name" value="CYCLIN_SF"/>
    <property type="match status" value="1"/>
</dbReference>
<keyword evidence="3" id="KW-1185">Reference proteome</keyword>
<sequence length="544" mass="62455">MDLDDCEHKSTETVDSTTICKDCGYCYSSELLVPDSSDLYEGRTLRREALDGSTIDPGKRRNNLLAETVIQQTITSLCLETIETRVKALYNMVEKKFEIGEGQLLRLVVGACALLAIREEKIPKTMREVAFAIGVEFRNLTAVVHKIRTHVLPSVPSFIDVELLVINAINKLFENQNVKLPIYTDIKQLDHLKYDLSVLDAQYYDYLNEEATNNSNEDFSVLIMKSYRKVFFSLCMELLKYSDIDNLISGRQPSPIGAAIVLLAIEATEKPSFDEWKNNHRYASEIVGRIFQIDPRLAMNDRYKEMVNMMHSKVNILPWSSLSQECKSRCYIFITDVIQFHKWILSCREKGRQNVRYSDQDANNETIEIATNKDPGCNSVSQEPDKTIVYNETDVTNSRDLESCSDRETDASDCYLDDDELEDYVRDEDEVELAKESWELYHQGDSDGRRKQSKDTKSNPPAKRCRILREKGVPKKSKTNDFNNNGDTHLVSTLENKSVTSKRKYTKKANKIDTIQERVQIESSSKIKLNFDPNQINMALFDHI</sequence>